<dbReference type="InterPro" id="IPR012001">
    <property type="entry name" value="Thiamin_PyroP_enz_TPP-bd_dom"/>
</dbReference>
<evidence type="ECO:0000256" key="11">
    <source>
        <dbReference type="PIRSR" id="PIRSR036565-2"/>
    </source>
</evidence>
<evidence type="ECO:0000256" key="8">
    <source>
        <dbReference type="ARBA" id="ARBA00022842"/>
    </source>
</evidence>
<keyword evidence="17" id="KW-1185">Reference proteome</keyword>
<protein>
    <recommendedName>
        <fullName evidence="5">Pyruvate decarboxylase</fullName>
        <ecNumber evidence="4">4.1.1.1</ecNumber>
    </recommendedName>
</protein>
<evidence type="ECO:0000256" key="5">
    <source>
        <dbReference type="ARBA" id="ARBA00014422"/>
    </source>
</evidence>
<keyword evidence="8 11" id="KW-0460">Magnesium</keyword>
<dbReference type="Proteomes" id="UP000799750">
    <property type="component" value="Unassembled WGS sequence"/>
</dbReference>
<keyword evidence="9 12" id="KW-0786">Thiamine pyrophosphate</keyword>
<evidence type="ECO:0000259" key="13">
    <source>
        <dbReference type="Pfam" id="PF00205"/>
    </source>
</evidence>
<dbReference type="SUPFAM" id="SSF52518">
    <property type="entry name" value="Thiamin diphosphate-binding fold (THDP-binding)"/>
    <property type="match status" value="2"/>
</dbReference>
<feature type="domain" description="Thiamine pyrophosphate enzyme TPP-binding" evidence="14">
    <location>
        <begin position="399"/>
        <end position="532"/>
    </location>
</feature>
<evidence type="ECO:0000256" key="2">
    <source>
        <dbReference type="ARBA" id="ARBA00001964"/>
    </source>
</evidence>
<keyword evidence="10" id="KW-0456">Lyase</keyword>
<accession>A0A6A6RHB9</accession>
<dbReference type="PANTHER" id="PTHR43452:SF30">
    <property type="entry name" value="PYRUVATE DECARBOXYLASE ISOZYME 1-RELATED"/>
    <property type="match status" value="1"/>
</dbReference>
<evidence type="ECO:0000259" key="15">
    <source>
        <dbReference type="Pfam" id="PF02776"/>
    </source>
</evidence>
<feature type="binding site" evidence="11">
    <location>
        <position position="449"/>
    </location>
    <ligand>
        <name>Mg(2+)</name>
        <dbReference type="ChEBI" id="CHEBI:18420"/>
    </ligand>
</feature>
<comment type="cofactor">
    <cofactor evidence="2">
        <name>thiamine diphosphate</name>
        <dbReference type="ChEBI" id="CHEBI:58937"/>
    </cofactor>
</comment>
<dbReference type="GO" id="GO:0005829">
    <property type="term" value="C:cytosol"/>
    <property type="evidence" value="ECO:0007669"/>
    <property type="project" value="TreeGrafter"/>
</dbReference>
<dbReference type="PANTHER" id="PTHR43452">
    <property type="entry name" value="PYRUVATE DECARBOXYLASE"/>
    <property type="match status" value="1"/>
</dbReference>
<evidence type="ECO:0000259" key="14">
    <source>
        <dbReference type="Pfam" id="PF02775"/>
    </source>
</evidence>
<evidence type="ECO:0000256" key="1">
    <source>
        <dbReference type="ARBA" id="ARBA00001041"/>
    </source>
</evidence>
<proteinExistence type="inferred from homology"/>
<dbReference type="EMBL" id="MU004181">
    <property type="protein sequence ID" value="KAF2503170.1"/>
    <property type="molecule type" value="Genomic_DNA"/>
</dbReference>
<dbReference type="GO" id="GO:0004737">
    <property type="term" value="F:pyruvate decarboxylase activity"/>
    <property type="evidence" value="ECO:0007669"/>
    <property type="project" value="UniProtKB-EC"/>
</dbReference>
<organism evidence="16 17">
    <name type="scientific">Lophium mytilinum</name>
    <dbReference type="NCBI Taxonomy" id="390894"/>
    <lineage>
        <taxon>Eukaryota</taxon>
        <taxon>Fungi</taxon>
        <taxon>Dikarya</taxon>
        <taxon>Ascomycota</taxon>
        <taxon>Pezizomycotina</taxon>
        <taxon>Dothideomycetes</taxon>
        <taxon>Pleosporomycetidae</taxon>
        <taxon>Mytilinidiales</taxon>
        <taxon>Mytilinidiaceae</taxon>
        <taxon>Lophium</taxon>
    </lineage>
</organism>
<dbReference type="SUPFAM" id="SSF52467">
    <property type="entry name" value="DHS-like NAD/FAD-binding domain"/>
    <property type="match status" value="1"/>
</dbReference>
<dbReference type="InterPro" id="IPR012110">
    <property type="entry name" value="PDC/IPDC-like"/>
</dbReference>
<dbReference type="InterPro" id="IPR029035">
    <property type="entry name" value="DHS-like_NAD/FAD-binding_dom"/>
</dbReference>
<comment type="cofactor">
    <cofactor evidence="11">
        <name>Mg(2+)</name>
        <dbReference type="ChEBI" id="CHEBI:18420"/>
    </cofactor>
    <text evidence="11">Binds 1 Mg(2+) per subunit.</text>
</comment>
<keyword evidence="7" id="KW-0210">Decarboxylase</keyword>
<comment type="catalytic activity">
    <reaction evidence="1">
        <text>a 2-oxocarboxylate + H(+) = an aldehyde + CO2</text>
        <dbReference type="Rhea" id="RHEA:11628"/>
        <dbReference type="ChEBI" id="CHEBI:15378"/>
        <dbReference type="ChEBI" id="CHEBI:16526"/>
        <dbReference type="ChEBI" id="CHEBI:17478"/>
        <dbReference type="ChEBI" id="CHEBI:35179"/>
        <dbReference type="EC" id="4.1.1.1"/>
    </reaction>
</comment>
<keyword evidence="16" id="KW-0670">Pyruvate</keyword>
<keyword evidence="6 11" id="KW-0479">Metal-binding</keyword>
<gene>
    <name evidence="16" type="ORF">BU16DRAFT_521775</name>
</gene>
<feature type="domain" description="Thiamine pyrophosphate enzyme N-terminal TPP-binding" evidence="15">
    <location>
        <begin position="5"/>
        <end position="115"/>
    </location>
</feature>
<name>A0A6A6RHB9_9PEZI</name>
<feature type="domain" description="Thiamine pyrophosphate enzyme central" evidence="13">
    <location>
        <begin position="203"/>
        <end position="327"/>
    </location>
</feature>
<dbReference type="Gene3D" id="3.40.50.970">
    <property type="match status" value="2"/>
</dbReference>
<dbReference type="EC" id="4.1.1.1" evidence="4"/>
<dbReference type="FunFam" id="3.40.50.970:FF:000024">
    <property type="entry name" value="Pyruvate decarboxylase isozyme"/>
    <property type="match status" value="1"/>
</dbReference>
<dbReference type="GO" id="GO:0000949">
    <property type="term" value="P:aromatic amino acid family catabolic process to alcohol via Ehrlich pathway"/>
    <property type="evidence" value="ECO:0007669"/>
    <property type="project" value="TreeGrafter"/>
</dbReference>
<dbReference type="Pfam" id="PF02775">
    <property type="entry name" value="TPP_enzyme_C"/>
    <property type="match status" value="1"/>
</dbReference>
<feature type="binding site" evidence="11">
    <location>
        <position position="477"/>
    </location>
    <ligand>
        <name>Mg(2+)</name>
        <dbReference type="ChEBI" id="CHEBI:18420"/>
    </ligand>
</feature>
<evidence type="ECO:0000313" key="16">
    <source>
        <dbReference type="EMBL" id="KAF2503170.1"/>
    </source>
</evidence>
<reference evidence="16" key="1">
    <citation type="journal article" date="2020" name="Stud. Mycol.">
        <title>101 Dothideomycetes genomes: a test case for predicting lifestyles and emergence of pathogens.</title>
        <authorList>
            <person name="Haridas S."/>
            <person name="Albert R."/>
            <person name="Binder M."/>
            <person name="Bloem J."/>
            <person name="Labutti K."/>
            <person name="Salamov A."/>
            <person name="Andreopoulos B."/>
            <person name="Baker S."/>
            <person name="Barry K."/>
            <person name="Bills G."/>
            <person name="Bluhm B."/>
            <person name="Cannon C."/>
            <person name="Castanera R."/>
            <person name="Culley D."/>
            <person name="Daum C."/>
            <person name="Ezra D."/>
            <person name="Gonzalez J."/>
            <person name="Henrissat B."/>
            <person name="Kuo A."/>
            <person name="Liang C."/>
            <person name="Lipzen A."/>
            <person name="Lutzoni F."/>
            <person name="Magnuson J."/>
            <person name="Mondo S."/>
            <person name="Nolan M."/>
            <person name="Ohm R."/>
            <person name="Pangilinan J."/>
            <person name="Park H.-J."/>
            <person name="Ramirez L."/>
            <person name="Alfaro M."/>
            <person name="Sun H."/>
            <person name="Tritt A."/>
            <person name="Yoshinaga Y."/>
            <person name="Zwiers L.-H."/>
            <person name="Turgeon B."/>
            <person name="Goodwin S."/>
            <person name="Spatafora J."/>
            <person name="Crous P."/>
            <person name="Grigoriev I."/>
        </authorList>
    </citation>
    <scope>NUCLEOTIDE SEQUENCE</scope>
    <source>
        <strain evidence="16">CBS 269.34</strain>
    </source>
</reference>
<dbReference type="InterPro" id="IPR029061">
    <property type="entry name" value="THDP-binding"/>
</dbReference>
<dbReference type="InterPro" id="IPR012000">
    <property type="entry name" value="Thiamin_PyroP_enz_cen_dom"/>
</dbReference>
<dbReference type="Gene3D" id="3.40.50.1220">
    <property type="entry name" value="TPP-binding domain"/>
    <property type="match status" value="1"/>
</dbReference>
<feature type="binding site" evidence="11">
    <location>
        <position position="479"/>
    </location>
    <ligand>
        <name>Mg(2+)</name>
        <dbReference type="ChEBI" id="CHEBI:18420"/>
    </ligand>
</feature>
<dbReference type="CDD" id="cd07038">
    <property type="entry name" value="TPP_PYR_PDC_IPDC_like"/>
    <property type="match status" value="1"/>
</dbReference>
<evidence type="ECO:0000256" key="6">
    <source>
        <dbReference type="ARBA" id="ARBA00022723"/>
    </source>
</evidence>
<dbReference type="OrthoDB" id="308383at2759"/>
<dbReference type="Pfam" id="PF02776">
    <property type="entry name" value="TPP_enzyme_N"/>
    <property type="match status" value="1"/>
</dbReference>
<dbReference type="GO" id="GO:0005634">
    <property type="term" value="C:nucleus"/>
    <property type="evidence" value="ECO:0007669"/>
    <property type="project" value="TreeGrafter"/>
</dbReference>
<evidence type="ECO:0000313" key="17">
    <source>
        <dbReference type="Proteomes" id="UP000799750"/>
    </source>
</evidence>
<evidence type="ECO:0000256" key="10">
    <source>
        <dbReference type="ARBA" id="ARBA00023239"/>
    </source>
</evidence>
<dbReference type="AlphaFoldDB" id="A0A6A6RHB9"/>
<dbReference type="InterPro" id="IPR047213">
    <property type="entry name" value="TPP_PYR_PDC_IPDC-like"/>
</dbReference>
<dbReference type="Pfam" id="PF00205">
    <property type="entry name" value="TPP_enzyme_M"/>
    <property type="match status" value="1"/>
</dbReference>
<dbReference type="InterPro" id="IPR011766">
    <property type="entry name" value="TPP_enzyme_TPP-bd"/>
</dbReference>
<sequence>MATVTLGRYLWERIHQIGVDTIFGVPGDFNLQLLDYIFEVKGLNWVGNQNELNAAYAADGYARVKGVPGAFVTTHGVGELSALNGVAGALCERVKLIHVVGQTTRPMQDNHLMIHHSIGDKPDHQVYNKTSKHLRAAAAELWDVKTAPKEIDRVIRECFIQSSPGYIFIPLDMVAEEVPAGLLETPIDISMPVDTKAQDLAVNAIKEAFEKAKRPSILVDAFVQRFSVVAETKALVDRLRVPVFTTNSGKSIIDETHPQYVGLYNGQISSPGVAEACESSDIVLILGYMPADTNSGGFSRKLSEDQCITINPHDVNVKGQAYPNIFIKPLIAQLASTLNGKASNEGQTPQLPPPFKHKDHAATNITQSWIWPRFAEFFKGGDVVIGETGTTTFGLCDVTFPKNIQFVNQIYYGSIGWATGALLGVEIARAEVQTQRHQAPGRTILITGDGSLALTMQEIGTVVKQKLKRPIIFIINNNGYTVERMIWGARKPYNDIVQTDYSALLPLFKHPNPASSFHRATTKTELDEILKKVELTDPTQLQIVEVIVDQLDTPWRLGAQLAVRGEVAQKYLADEGFVDSIGGWGLDGSSSQSVGPKWA</sequence>
<dbReference type="GO" id="GO:0000287">
    <property type="term" value="F:magnesium ion binding"/>
    <property type="evidence" value="ECO:0007669"/>
    <property type="project" value="InterPro"/>
</dbReference>
<dbReference type="PIRSF" id="PIRSF036565">
    <property type="entry name" value="Pyruvt_ip_decrb"/>
    <property type="match status" value="1"/>
</dbReference>
<evidence type="ECO:0000256" key="12">
    <source>
        <dbReference type="RuleBase" id="RU362132"/>
    </source>
</evidence>
<evidence type="ECO:0000256" key="4">
    <source>
        <dbReference type="ARBA" id="ARBA00013202"/>
    </source>
</evidence>
<evidence type="ECO:0000256" key="7">
    <source>
        <dbReference type="ARBA" id="ARBA00022793"/>
    </source>
</evidence>
<dbReference type="InterPro" id="IPR047214">
    <property type="entry name" value="TPP_PDC_IPDC"/>
</dbReference>
<dbReference type="CDD" id="cd02005">
    <property type="entry name" value="TPP_PDC_IPDC"/>
    <property type="match status" value="1"/>
</dbReference>
<comment type="similarity">
    <text evidence="3 12">Belongs to the TPP enzyme family.</text>
</comment>
<evidence type="ECO:0000256" key="3">
    <source>
        <dbReference type="ARBA" id="ARBA00007812"/>
    </source>
</evidence>
<evidence type="ECO:0000256" key="9">
    <source>
        <dbReference type="ARBA" id="ARBA00023052"/>
    </source>
</evidence>
<dbReference type="FunFam" id="3.40.50.970:FF:000019">
    <property type="entry name" value="Pyruvate decarboxylase isozyme"/>
    <property type="match status" value="1"/>
</dbReference>
<dbReference type="GO" id="GO:0030976">
    <property type="term" value="F:thiamine pyrophosphate binding"/>
    <property type="evidence" value="ECO:0007669"/>
    <property type="project" value="InterPro"/>
</dbReference>